<evidence type="ECO:0000313" key="1">
    <source>
        <dbReference type="EMBL" id="GFY13255.1"/>
    </source>
</evidence>
<name>A0A8X6SKN4_TRICX</name>
<evidence type="ECO:0000313" key="2">
    <source>
        <dbReference type="Proteomes" id="UP000887159"/>
    </source>
</evidence>
<reference evidence="1" key="1">
    <citation type="submission" date="2020-08" db="EMBL/GenBank/DDBJ databases">
        <title>Multicomponent nature underlies the extraordinary mechanical properties of spider dragline silk.</title>
        <authorList>
            <person name="Kono N."/>
            <person name="Nakamura H."/>
            <person name="Mori M."/>
            <person name="Yoshida Y."/>
            <person name="Ohtoshi R."/>
            <person name="Malay A.D."/>
            <person name="Moran D.A.P."/>
            <person name="Tomita M."/>
            <person name="Numata K."/>
            <person name="Arakawa K."/>
        </authorList>
    </citation>
    <scope>NUCLEOTIDE SEQUENCE</scope>
</reference>
<sequence length="87" mass="9164">MNGDEYSLQMRGDSVGVAILIAYSSGKSGEAAIIPRTSLKGTGMEAAVFSFGEASCLVVVQTFTSSAQVQSTGPVIVTKFFFHMCVF</sequence>
<dbReference type="AlphaFoldDB" id="A0A8X6SKN4"/>
<keyword evidence="2" id="KW-1185">Reference proteome</keyword>
<comment type="caution">
    <text evidence="1">The sequence shown here is derived from an EMBL/GenBank/DDBJ whole genome shotgun (WGS) entry which is preliminary data.</text>
</comment>
<dbReference type="EMBL" id="BMAU01021321">
    <property type="protein sequence ID" value="GFY13255.1"/>
    <property type="molecule type" value="Genomic_DNA"/>
</dbReference>
<gene>
    <name evidence="1" type="ORF">TNCV_2335191</name>
</gene>
<protein>
    <submittedName>
        <fullName evidence="1">Uncharacterized protein</fullName>
    </submittedName>
</protein>
<organism evidence="1 2">
    <name type="scientific">Trichonephila clavipes</name>
    <name type="common">Golden silk orbweaver</name>
    <name type="synonym">Nephila clavipes</name>
    <dbReference type="NCBI Taxonomy" id="2585209"/>
    <lineage>
        <taxon>Eukaryota</taxon>
        <taxon>Metazoa</taxon>
        <taxon>Ecdysozoa</taxon>
        <taxon>Arthropoda</taxon>
        <taxon>Chelicerata</taxon>
        <taxon>Arachnida</taxon>
        <taxon>Araneae</taxon>
        <taxon>Araneomorphae</taxon>
        <taxon>Entelegynae</taxon>
        <taxon>Araneoidea</taxon>
        <taxon>Nephilidae</taxon>
        <taxon>Trichonephila</taxon>
    </lineage>
</organism>
<proteinExistence type="predicted"/>
<dbReference type="Proteomes" id="UP000887159">
    <property type="component" value="Unassembled WGS sequence"/>
</dbReference>
<accession>A0A8X6SKN4</accession>